<organism evidence="1 2">
    <name type="scientific">Pleurodeles waltl</name>
    <name type="common">Iberian ribbed newt</name>
    <dbReference type="NCBI Taxonomy" id="8319"/>
    <lineage>
        <taxon>Eukaryota</taxon>
        <taxon>Metazoa</taxon>
        <taxon>Chordata</taxon>
        <taxon>Craniata</taxon>
        <taxon>Vertebrata</taxon>
        <taxon>Euteleostomi</taxon>
        <taxon>Amphibia</taxon>
        <taxon>Batrachia</taxon>
        <taxon>Caudata</taxon>
        <taxon>Salamandroidea</taxon>
        <taxon>Salamandridae</taxon>
        <taxon>Pleurodelinae</taxon>
        <taxon>Pleurodeles</taxon>
    </lineage>
</organism>
<evidence type="ECO:0000313" key="1">
    <source>
        <dbReference type="EMBL" id="KAJ1113394.1"/>
    </source>
</evidence>
<sequence length="95" mass="10147">MVAEEREESSGLDQVCDDKEITEDANNSVVSGNSISGGKDVLCFNSLSSCEHLRAKVLHDNSKWNVWVCVGSGIRGTAVGGVGRLIVDGHVDHHL</sequence>
<name>A0AAV7NE04_PLEWA</name>
<reference evidence="1" key="1">
    <citation type="journal article" date="2022" name="bioRxiv">
        <title>Sequencing and chromosome-scale assembly of the giantPleurodeles waltlgenome.</title>
        <authorList>
            <person name="Brown T."/>
            <person name="Elewa A."/>
            <person name="Iarovenko S."/>
            <person name="Subramanian E."/>
            <person name="Araus A.J."/>
            <person name="Petzold A."/>
            <person name="Susuki M."/>
            <person name="Suzuki K.-i.T."/>
            <person name="Hayashi T."/>
            <person name="Toyoda A."/>
            <person name="Oliveira C."/>
            <person name="Osipova E."/>
            <person name="Leigh N.D."/>
            <person name="Simon A."/>
            <person name="Yun M.H."/>
        </authorList>
    </citation>
    <scope>NUCLEOTIDE SEQUENCE</scope>
    <source>
        <strain evidence="1">20211129_DDA</strain>
        <tissue evidence="1">Liver</tissue>
    </source>
</reference>
<proteinExistence type="predicted"/>
<dbReference type="EMBL" id="JANPWB010000012">
    <property type="protein sequence ID" value="KAJ1113394.1"/>
    <property type="molecule type" value="Genomic_DNA"/>
</dbReference>
<protein>
    <submittedName>
        <fullName evidence="1">Uncharacterized protein</fullName>
    </submittedName>
</protein>
<dbReference type="AlphaFoldDB" id="A0AAV7NE04"/>
<comment type="caution">
    <text evidence="1">The sequence shown here is derived from an EMBL/GenBank/DDBJ whole genome shotgun (WGS) entry which is preliminary data.</text>
</comment>
<dbReference type="Proteomes" id="UP001066276">
    <property type="component" value="Chromosome 8"/>
</dbReference>
<gene>
    <name evidence="1" type="ORF">NDU88_001640</name>
</gene>
<keyword evidence="2" id="KW-1185">Reference proteome</keyword>
<accession>A0AAV7NE04</accession>
<evidence type="ECO:0000313" key="2">
    <source>
        <dbReference type="Proteomes" id="UP001066276"/>
    </source>
</evidence>